<accession>A0A445HGI9</accession>
<dbReference type="EMBL" id="QZWG01000013">
    <property type="protein sequence ID" value="RZB72717.1"/>
    <property type="molecule type" value="Genomic_DNA"/>
</dbReference>
<feature type="region of interest" description="Disordered" evidence="3">
    <location>
        <begin position="209"/>
        <end position="235"/>
    </location>
</feature>
<evidence type="ECO:0000313" key="5">
    <source>
        <dbReference type="Proteomes" id="UP000289340"/>
    </source>
</evidence>
<organism evidence="4 5">
    <name type="scientific">Glycine soja</name>
    <name type="common">Wild soybean</name>
    <dbReference type="NCBI Taxonomy" id="3848"/>
    <lineage>
        <taxon>Eukaryota</taxon>
        <taxon>Viridiplantae</taxon>
        <taxon>Streptophyta</taxon>
        <taxon>Embryophyta</taxon>
        <taxon>Tracheophyta</taxon>
        <taxon>Spermatophyta</taxon>
        <taxon>Magnoliopsida</taxon>
        <taxon>eudicotyledons</taxon>
        <taxon>Gunneridae</taxon>
        <taxon>Pentapetalae</taxon>
        <taxon>rosids</taxon>
        <taxon>fabids</taxon>
        <taxon>Fabales</taxon>
        <taxon>Fabaceae</taxon>
        <taxon>Papilionoideae</taxon>
        <taxon>50 kb inversion clade</taxon>
        <taxon>NPAAA clade</taxon>
        <taxon>indigoferoid/millettioid clade</taxon>
        <taxon>Phaseoleae</taxon>
        <taxon>Glycine</taxon>
        <taxon>Glycine subgen. Soja</taxon>
    </lineage>
</organism>
<feature type="compositionally biased region" description="Low complexity" evidence="3">
    <location>
        <begin position="91"/>
        <end position="100"/>
    </location>
</feature>
<dbReference type="InterPro" id="IPR051992">
    <property type="entry name" value="OxStress_Response_Reg"/>
</dbReference>
<name>A0A445HGI9_GLYSO</name>
<gene>
    <name evidence="4" type="ORF">D0Y65_036796</name>
</gene>
<dbReference type="PANTHER" id="PTHR33172">
    <property type="entry name" value="OS08G0516900 PROTEIN"/>
    <property type="match status" value="1"/>
</dbReference>
<dbReference type="Gramene" id="XM_028339923.1">
    <property type="protein sequence ID" value="XP_028195724.1"/>
    <property type="gene ID" value="LOC114380842"/>
</dbReference>
<sequence length="235" mass="25260">MNVCVLSNHKVLSQIQILFVCGGLINNTQKGYLKNTTTLEIMELAQKKGFLVHHEYDDLVGSFYSSSTSSSVSGISSGSSLESDSFEEVTSPASSSPSSSVDDQLVVVADPLSDMSSLFQQLPIKRGLSKFYQGKSQSFTSLTNVRSLEDLVKPENPHNKRLKSYKSYAGGLAESHSTRVVSKGGMMHSTSSRGSCSSLGRGSVTNFMGSNSRPSIPSHRSTSTNTIPNQTVLFA</sequence>
<dbReference type="Proteomes" id="UP000289340">
    <property type="component" value="Chromosome 13"/>
</dbReference>
<dbReference type="PANTHER" id="PTHR33172:SF29">
    <property type="entry name" value="OS06G0559400 PROTEIN"/>
    <property type="match status" value="1"/>
</dbReference>
<protein>
    <submittedName>
        <fullName evidence="4">Uncharacterized protein</fullName>
    </submittedName>
</protein>
<feature type="region of interest" description="Disordered" evidence="3">
    <location>
        <begin position="79"/>
        <end position="100"/>
    </location>
</feature>
<evidence type="ECO:0000256" key="2">
    <source>
        <dbReference type="ARBA" id="ARBA00023242"/>
    </source>
</evidence>
<dbReference type="GO" id="GO:0006950">
    <property type="term" value="P:response to stress"/>
    <property type="evidence" value="ECO:0007669"/>
    <property type="project" value="UniProtKB-ARBA"/>
</dbReference>
<keyword evidence="5" id="KW-1185">Reference proteome</keyword>
<comment type="caution">
    <text evidence="4">The sequence shown here is derived from an EMBL/GenBank/DDBJ whole genome shotgun (WGS) entry which is preliminary data.</text>
</comment>
<comment type="subcellular location">
    <subcellularLocation>
        <location evidence="1">Nucleus</location>
    </subcellularLocation>
</comment>
<evidence type="ECO:0000256" key="3">
    <source>
        <dbReference type="SAM" id="MobiDB-lite"/>
    </source>
</evidence>
<keyword evidence="2" id="KW-0539">Nucleus</keyword>
<evidence type="ECO:0000256" key="1">
    <source>
        <dbReference type="ARBA" id="ARBA00004123"/>
    </source>
</evidence>
<dbReference type="AlphaFoldDB" id="A0A445HGI9"/>
<reference evidence="4 5" key="1">
    <citation type="submission" date="2018-09" db="EMBL/GenBank/DDBJ databases">
        <title>A high-quality reference genome of wild soybean provides a powerful tool to mine soybean genomes.</title>
        <authorList>
            <person name="Xie M."/>
            <person name="Chung C.Y.L."/>
            <person name="Li M.-W."/>
            <person name="Wong F.-L."/>
            <person name="Chan T.-F."/>
            <person name="Lam H.-M."/>
        </authorList>
    </citation>
    <scope>NUCLEOTIDE SEQUENCE [LARGE SCALE GENOMIC DNA]</scope>
    <source>
        <strain evidence="5">cv. W05</strain>
        <tissue evidence="4">Hypocotyl of etiolated seedlings</tissue>
    </source>
</reference>
<proteinExistence type="predicted"/>
<evidence type="ECO:0000313" key="4">
    <source>
        <dbReference type="EMBL" id="RZB72717.1"/>
    </source>
</evidence>
<dbReference type="GO" id="GO:0005634">
    <property type="term" value="C:nucleus"/>
    <property type="evidence" value="ECO:0007669"/>
    <property type="project" value="UniProtKB-SubCell"/>
</dbReference>